<proteinExistence type="predicted"/>
<comment type="caution">
    <text evidence="2">The sequence shown here is derived from an EMBL/GenBank/DDBJ whole genome shotgun (WGS) entry which is preliminary data.</text>
</comment>
<evidence type="ECO:0000256" key="1">
    <source>
        <dbReference type="SAM" id="MobiDB-lite"/>
    </source>
</evidence>
<organism evidence="2 3">
    <name type="scientific">Thermasporomyces composti</name>
    <dbReference type="NCBI Taxonomy" id="696763"/>
    <lineage>
        <taxon>Bacteria</taxon>
        <taxon>Bacillati</taxon>
        <taxon>Actinomycetota</taxon>
        <taxon>Actinomycetes</taxon>
        <taxon>Propionibacteriales</taxon>
        <taxon>Nocardioidaceae</taxon>
        <taxon>Thermasporomyces</taxon>
    </lineage>
</organism>
<dbReference type="EMBL" id="QTUC01000001">
    <property type="protein sequence ID" value="REF35782.1"/>
    <property type="molecule type" value="Genomic_DNA"/>
</dbReference>
<protein>
    <submittedName>
        <fullName evidence="2">Uncharacterized protein</fullName>
    </submittedName>
</protein>
<feature type="region of interest" description="Disordered" evidence="1">
    <location>
        <begin position="50"/>
        <end position="81"/>
    </location>
</feature>
<dbReference type="AlphaFoldDB" id="A0A3D9V1X3"/>
<dbReference type="Proteomes" id="UP000256485">
    <property type="component" value="Unassembled WGS sequence"/>
</dbReference>
<reference evidence="2 3" key="1">
    <citation type="submission" date="2018-08" db="EMBL/GenBank/DDBJ databases">
        <title>Sequencing the genomes of 1000 actinobacteria strains.</title>
        <authorList>
            <person name="Klenk H.-P."/>
        </authorList>
    </citation>
    <scope>NUCLEOTIDE SEQUENCE [LARGE SCALE GENOMIC DNA]</scope>
    <source>
        <strain evidence="2 3">DSM 22891</strain>
    </source>
</reference>
<gene>
    <name evidence="2" type="ORF">DFJ64_1173</name>
</gene>
<sequence length="112" mass="12501">MIPISARGGLGEEAGGAVMRHSVENERAVNGVVHRETPLEDLWTTARWPAAYAPPGRRGPPRAWLDRGARRPTQAADEDDELELSELLELSDDELDEELLFFPLLSERLSVR</sequence>
<accession>A0A3D9V1X3</accession>
<keyword evidence="3" id="KW-1185">Reference proteome</keyword>
<evidence type="ECO:0000313" key="3">
    <source>
        <dbReference type="Proteomes" id="UP000256485"/>
    </source>
</evidence>
<evidence type="ECO:0000313" key="2">
    <source>
        <dbReference type="EMBL" id="REF35782.1"/>
    </source>
</evidence>
<name>A0A3D9V1X3_THECX</name>